<organism evidence="1 2">
    <name type="scientific">Hyalomma asiaticum</name>
    <name type="common">Tick</name>
    <dbReference type="NCBI Taxonomy" id="266040"/>
    <lineage>
        <taxon>Eukaryota</taxon>
        <taxon>Metazoa</taxon>
        <taxon>Ecdysozoa</taxon>
        <taxon>Arthropoda</taxon>
        <taxon>Chelicerata</taxon>
        <taxon>Arachnida</taxon>
        <taxon>Acari</taxon>
        <taxon>Parasitiformes</taxon>
        <taxon>Ixodida</taxon>
        <taxon>Ixodoidea</taxon>
        <taxon>Ixodidae</taxon>
        <taxon>Hyalomminae</taxon>
        <taxon>Hyalomma</taxon>
    </lineage>
</organism>
<name>A0ACB7SBT6_HYAAI</name>
<comment type="caution">
    <text evidence="1">The sequence shown here is derived from an EMBL/GenBank/DDBJ whole genome shotgun (WGS) entry which is preliminary data.</text>
</comment>
<dbReference type="Proteomes" id="UP000821845">
    <property type="component" value="Chromosome 5"/>
</dbReference>
<reference evidence="1" key="1">
    <citation type="submission" date="2020-05" db="EMBL/GenBank/DDBJ databases">
        <title>Large-scale comparative analyses of tick genomes elucidate their genetic diversity and vector capacities.</title>
        <authorList>
            <person name="Jia N."/>
            <person name="Wang J."/>
            <person name="Shi W."/>
            <person name="Du L."/>
            <person name="Sun Y."/>
            <person name="Zhan W."/>
            <person name="Jiang J."/>
            <person name="Wang Q."/>
            <person name="Zhang B."/>
            <person name="Ji P."/>
            <person name="Sakyi L.B."/>
            <person name="Cui X."/>
            <person name="Yuan T."/>
            <person name="Jiang B."/>
            <person name="Yang W."/>
            <person name="Lam T.T.-Y."/>
            <person name="Chang Q."/>
            <person name="Ding S."/>
            <person name="Wang X."/>
            <person name="Zhu J."/>
            <person name="Ruan X."/>
            <person name="Zhao L."/>
            <person name="Wei J."/>
            <person name="Que T."/>
            <person name="Du C."/>
            <person name="Cheng J."/>
            <person name="Dai P."/>
            <person name="Han X."/>
            <person name="Huang E."/>
            <person name="Gao Y."/>
            <person name="Liu J."/>
            <person name="Shao H."/>
            <person name="Ye R."/>
            <person name="Li L."/>
            <person name="Wei W."/>
            <person name="Wang X."/>
            <person name="Wang C."/>
            <person name="Yang T."/>
            <person name="Huo Q."/>
            <person name="Li W."/>
            <person name="Guo W."/>
            <person name="Chen H."/>
            <person name="Zhou L."/>
            <person name="Ni X."/>
            <person name="Tian J."/>
            <person name="Zhou Y."/>
            <person name="Sheng Y."/>
            <person name="Liu T."/>
            <person name="Pan Y."/>
            <person name="Xia L."/>
            <person name="Li J."/>
            <person name="Zhao F."/>
            <person name="Cao W."/>
        </authorList>
    </citation>
    <scope>NUCLEOTIDE SEQUENCE</scope>
    <source>
        <strain evidence="1">Hyas-2018</strain>
    </source>
</reference>
<gene>
    <name evidence="1" type="ORF">HPB50_024263</name>
</gene>
<accession>A0ACB7SBT6</accession>
<protein>
    <submittedName>
        <fullName evidence="1">Uncharacterized protein</fullName>
    </submittedName>
</protein>
<sequence>MRGGRKRMAASRNADNDEVSERDPVRTPATARRAPLQCRSVGSFGTARRRSPLLLPATQPPRLLVRVTSHAHSGTTAPPPVFLGRAPELLESPVAAVRSSGKSVSFLTRLEECTRCRVDVA</sequence>
<keyword evidence="2" id="KW-1185">Reference proteome</keyword>
<proteinExistence type="predicted"/>
<evidence type="ECO:0000313" key="2">
    <source>
        <dbReference type="Proteomes" id="UP000821845"/>
    </source>
</evidence>
<evidence type="ECO:0000313" key="1">
    <source>
        <dbReference type="EMBL" id="KAH6931401.1"/>
    </source>
</evidence>
<dbReference type="EMBL" id="CM023485">
    <property type="protein sequence ID" value="KAH6931401.1"/>
    <property type="molecule type" value="Genomic_DNA"/>
</dbReference>